<keyword evidence="1" id="KW-0812">Transmembrane</keyword>
<dbReference type="PANTHER" id="PTHR35395">
    <property type="entry name" value="DUF6536 DOMAIN-CONTAINING PROTEIN"/>
    <property type="match status" value="1"/>
</dbReference>
<gene>
    <name evidence="3" type="ORF">Pc20g00630</name>
    <name evidence="3" type="ORF">PCH_Pc20g00630</name>
</gene>
<dbReference type="OrthoDB" id="5429634at2759"/>
<feature type="transmembrane region" description="Helical" evidence="1">
    <location>
        <begin position="104"/>
        <end position="128"/>
    </location>
</feature>
<keyword evidence="1" id="KW-0472">Membrane</keyword>
<feature type="transmembrane region" description="Helical" evidence="1">
    <location>
        <begin position="461"/>
        <end position="483"/>
    </location>
</feature>
<evidence type="ECO:0000313" key="4">
    <source>
        <dbReference type="Proteomes" id="UP000000724"/>
    </source>
</evidence>
<dbReference type="VEuPathDB" id="FungiDB:PCH_Pc20g00630"/>
<evidence type="ECO:0000313" key="3">
    <source>
        <dbReference type="EMBL" id="CAP85392.1"/>
    </source>
</evidence>
<accession>B6HG10</accession>
<dbReference type="PANTHER" id="PTHR35395:SF1">
    <property type="entry name" value="DUF6536 DOMAIN-CONTAINING PROTEIN"/>
    <property type="match status" value="1"/>
</dbReference>
<dbReference type="STRING" id="500485.B6HG10"/>
<feature type="domain" description="DUF6536" evidence="2">
    <location>
        <begin position="51"/>
        <end position="207"/>
    </location>
</feature>
<proteinExistence type="predicted"/>
<protein>
    <submittedName>
        <fullName evidence="3">Pc20g00630 protein</fullName>
    </submittedName>
</protein>
<dbReference type="BioCyc" id="PCHR:PC20G00630-MONOMER"/>
<evidence type="ECO:0000259" key="2">
    <source>
        <dbReference type="Pfam" id="PF20163"/>
    </source>
</evidence>
<dbReference type="HOGENOM" id="CLU_010112_0_0_1"/>
<evidence type="ECO:0000256" key="1">
    <source>
        <dbReference type="SAM" id="Phobius"/>
    </source>
</evidence>
<dbReference type="Pfam" id="PF20163">
    <property type="entry name" value="DUF6536"/>
    <property type="match status" value="1"/>
</dbReference>
<organism evidence="3 4">
    <name type="scientific">Penicillium rubens (strain ATCC 28089 / DSM 1075 / NRRL 1951 / Wisconsin 54-1255)</name>
    <name type="common">Penicillium chrysogenum</name>
    <dbReference type="NCBI Taxonomy" id="500485"/>
    <lineage>
        <taxon>Eukaryota</taxon>
        <taxon>Fungi</taxon>
        <taxon>Dikarya</taxon>
        <taxon>Ascomycota</taxon>
        <taxon>Pezizomycotina</taxon>
        <taxon>Eurotiomycetes</taxon>
        <taxon>Eurotiomycetidae</taxon>
        <taxon>Eurotiales</taxon>
        <taxon>Aspergillaceae</taxon>
        <taxon>Penicillium</taxon>
        <taxon>Penicillium chrysogenum species complex</taxon>
    </lineage>
</organism>
<dbReference type="eggNOG" id="ENOG502RYAY">
    <property type="taxonomic scope" value="Eukaryota"/>
</dbReference>
<dbReference type="OMA" id="VIICNAI"/>
<feature type="transmembrane region" description="Helical" evidence="1">
    <location>
        <begin position="353"/>
        <end position="378"/>
    </location>
</feature>
<feature type="transmembrane region" description="Helical" evidence="1">
    <location>
        <begin position="169"/>
        <end position="191"/>
    </location>
</feature>
<feature type="transmembrane region" description="Helical" evidence="1">
    <location>
        <begin position="588"/>
        <end position="611"/>
    </location>
</feature>
<dbReference type="InterPro" id="IPR046623">
    <property type="entry name" value="DUF6536"/>
</dbReference>
<sequence>MFHKRQEHDAEETTRKSRSLWIFRSWSWFPNYAKEPEMQQLTVHSDPVRKWIKGVVICSWIIGGVLALNIILTVVAAGLAYSGNSGQMFDFASLYMGKCSTSKYWTTGLHLLINILSTALLGASNYCMQCLAAPSREQVDEAHSQKTWVRIGVPNIMDLLRYQTGRRRLLGSILLITSLPIHLIYNSAVYFSIGPTEYSIVAAQDKLIQEHGNSTEFEQCFTENVGMDLPSFNAAIRDGRFNTLSKQECIDIFAQDYASGYGTVVLVTKDPMPQNESVALVGTGNRHSFEGGFSQFSWLCDEEYPCTKSIAEEDTQDWSVDALTWSRPTIHLTARSYSIDHCMTLPVEETCQLFFSPLICLVVIGCNLVKLICALLAARENRKDIFLTTGDAIASFLAKPDPATEGVCLLSGSLVKKRTQGWRKYKGRERKSLDLLETKQESPLRLPSRKRWFQAASVSRWVYTVLLFVCMLVPSVIVLRLGILNYNKASKSKSIWDSGLGEASSGTTLAGLSISATSTGIFSMILMANIPQILVSLAYFFYNGLLTCMLGAVEYDNYATKRKPLRVSWPRGAQRSTYYLTLPYRYSIPLLIVSAVLHWLVSQSFFFVQVIPFDRHGVPQERYPEVLVTCGYSPVAIIFGIIVGGLLPVVAALMGLRRFRSHMPLAGQCSAAISAACHPMTTAVDHALKPVQWGEVPGSVLSHSGFLNTITTDIECDARSSVGSDEQRLPLARELDRNDSRAVGFLHCTFTSEDVSEPSTSHLYL</sequence>
<reference evidence="3 4" key="1">
    <citation type="journal article" date="2008" name="Nat. Biotechnol.">
        <title>Genome sequencing and analysis of the filamentous fungus Penicillium chrysogenum.</title>
        <authorList>
            <person name="van den Berg M.A."/>
            <person name="Albang R."/>
            <person name="Albermann K."/>
            <person name="Badger J.H."/>
            <person name="Daran J.-M."/>
            <person name="Driessen A.J.M."/>
            <person name="Garcia-Estrada C."/>
            <person name="Fedorova N.D."/>
            <person name="Harris D.M."/>
            <person name="Heijne W.H.M."/>
            <person name="Joardar V.S."/>
            <person name="Kiel J.A.K.W."/>
            <person name="Kovalchuk A."/>
            <person name="Martin J.F."/>
            <person name="Nierman W.C."/>
            <person name="Nijland J.G."/>
            <person name="Pronk J.T."/>
            <person name="Roubos J.A."/>
            <person name="van der Klei I.J."/>
            <person name="van Peij N.N.M.E."/>
            <person name="Veenhuis M."/>
            <person name="von Doehren H."/>
            <person name="Wagner C."/>
            <person name="Wortman J.R."/>
            <person name="Bovenberg R.A.L."/>
        </authorList>
    </citation>
    <scope>NUCLEOTIDE SEQUENCE [LARGE SCALE GENOMIC DNA]</scope>
    <source>
        <strain evidence="4">ATCC 28089 / DSM 1075 / NRRL 1951 / Wisconsin 54-1255</strain>
    </source>
</reference>
<feature type="transmembrane region" description="Helical" evidence="1">
    <location>
        <begin position="631"/>
        <end position="656"/>
    </location>
</feature>
<dbReference type="Proteomes" id="UP000000724">
    <property type="component" value="Contig Pc00c20"/>
</dbReference>
<keyword evidence="4" id="KW-1185">Reference proteome</keyword>
<dbReference type="AlphaFoldDB" id="B6HG10"/>
<feature type="transmembrane region" description="Helical" evidence="1">
    <location>
        <begin position="55"/>
        <end position="81"/>
    </location>
</feature>
<dbReference type="EMBL" id="AM920435">
    <property type="protein sequence ID" value="CAP85392.1"/>
    <property type="molecule type" value="Genomic_DNA"/>
</dbReference>
<keyword evidence="1" id="KW-1133">Transmembrane helix</keyword>
<name>B6HG10_PENRW</name>